<dbReference type="Gene3D" id="3.40.50.720">
    <property type="entry name" value="NAD(P)-binding Rossmann-like Domain"/>
    <property type="match status" value="1"/>
</dbReference>
<dbReference type="InterPro" id="IPR036291">
    <property type="entry name" value="NAD(P)-bd_dom_sf"/>
</dbReference>
<dbReference type="RefSeq" id="XP_018185217.1">
    <property type="nucleotide sequence ID" value="XM_018333821.1"/>
</dbReference>
<dbReference type="GO" id="GO:0016614">
    <property type="term" value="F:oxidoreductase activity, acting on CH-OH group of donors"/>
    <property type="evidence" value="ECO:0007669"/>
    <property type="project" value="UniProtKB-ARBA"/>
</dbReference>
<dbReference type="InterPro" id="IPR002347">
    <property type="entry name" value="SDR_fam"/>
</dbReference>
<dbReference type="FunFam" id="3.40.50.720:FF:000084">
    <property type="entry name" value="Short-chain dehydrogenase reductase"/>
    <property type="match status" value="1"/>
</dbReference>
<keyword evidence="6" id="KW-1185">Reference proteome</keyword>
<dbReference type="OrthoDB" id="47007at2759"/>
<dbReference type="SUPFAM" id="SSF51735">
    <property type="entry name" value="NAD(P)-binding Rossmann-fold domains"/>
    <property type="match status" value="1"/>
</dbReference>
<dbReference type="GeneID" id="28898958"/>
<feature type="domain" description="Ketoreductase" evidence="4">
    <location>
        <begin position="15"/>
        <end position="218"/>
    </location>
</feature>
<accession>A0A164ZXK6</accession>
<dbReference type="SMART" id="SM00822">
    <property type="entry name" value="PKS_KR"/>
    <property type="match status" value="1"/>
</dbReference>
<evidence type="ECO:0000256" key="2">
    <source>
        <dbReference type="ARBA" id="ARBA00022857"/>
    </source>
</evidence>
<dbReference type="PANTHER" id="PTHR48107">
    <property type="entry name" value="NADPH-DEPENDENT ALDEHYDE REDUCTASE-LIKE PROTEIN, CHLOROPLASTIC-RELATED"/>
    <property type="match status" value="1"/>
</dbReference>
<dbReference type="InterPro" id="IPR057326">
    <property type="entry name" value="KR_dom"/>
</dbReference>
<protein>
    <submittedName>
        <fullName evidence="5">ESC reductase</fullName>
    </submittedName>
</protein>
<dbReference type="Pfam" id="PF13561">
    <property type="entry name" value="adh_short_C2"/>
    <property type="match status" value="1"/>
</dbReference>
<dbReference type="InParanoid" id="A0A164ZXK6"/>
<comment type="similarity">
    <text evidence="1">Belongs to the short-chain dehydrogenases/reductases (SDR) family.</text>
</comment>
<dbReference type="PRINTS" id="PR00080">
    <property type="entry name" value="SDRFAMILY"/>
</dbReference>
<evidence type="ECO:0000313" key="6">
    <source>
        <dbReference type="Proteomes" id="UP000076632"/>
    </source>
</evidence>
<dbReference type="Proteomes" id="UP000076632">
    <property type="component" value="Unassembled WGS sequence"/>
</dbReference>
<evidence type="ECO:0000313" key="5">
    <source>
        <dbReference type="EMBL" id="KZF19662.1"/>
    </source>
</evidence>
<dbReference type="AlphaFoldDB" id="A0A164ZXK6"/>
<name>A0A164ZXK6_XYLHT</name>
<dbReference type="OMA" id="ITPHPYS"/>
<dbReference type="STRING" id="1328760.A0A164ZXK6"/>
<evidence type="ECO:0000256" key="1">
    <source>
        <dbReference type="ARBA" id="ARBA00006484"/>
    </source>
</evidence>
<proteinExistence type="inferred from homology"/>
<sequence length="268" mass="28451">MTREEQQSSSELRGKHALVTGSGRGIGRQIALELSRRGASVIVNYTSNAEAAQEVVAAIKSFGQEAVAVKADVSKPPEIIQLFKTAIERFGKLDIVVSNSGIEHFAPIQNVTPEEFDRVFAVNTRGQFFVAQQAFNHLQSGGRLILLSSISAQLRGVAHHSVYAGSKCAVEAFARGLCKEFGAKGVTVNAIAPGGVKSDMYTHHARSYLPGSQNWSDEKVDDAIASLSPLNRVGYPEDVSPVVAFLCGPGAEWINGQIITIGGGAAMG</sequence>
<organism evidence="5 6">
    <name type="scientific">Xylona heveae (strain CBS 132557 / TC161)</name>
    <dbReference type="NCBI Taxonomy" id="1328760"/>
    <lineage>
        <taxon>Eukaryota</taxon>
        <taxon>Fungi</taxon>
        <taxon>Dikarya</taxon>
        <taxon>Ascomycota</taxon>
        <taxon>Pezizomycotina</taxon>
        <taxon>Xylonomycetes</taxon>
        <taxon>Xylonales</taxon>
        <taxon>Xylonaceae</taxon>
        <taxon>Xylona</taxon>
    </lineage>
</organism>
<gene>
    <name evidence="5" type="ORF">L228DRAFT_254283</name>
</gene>
<reference evidence="5 6" key="1">
    <citation type="journal article" date="2016" name="Fungal Biol.">
        <title>The genome of Xylona heveae provides a window into fungal endophytism.</title>
        <authorList>
            <person name="Gazis R."/>
            <person name="Kuo A."/>
            <person name="Riley R."/>
            <person name="LaButti K."/>
            <person name="Lipzen A."/>
            <person name="Lin J."/>
            <person name="Amirebrahimi M."/>
            <person name="Hesse C.N."/>
            <person name="Spatafora J.W."/>
            <person name="Henrissat B."/>
            <person name="Hainaut M."/>
            <person name="Grigoriev I.V."/>
            <person name="Hibbett D.S."/>
        </authorList>
    </citation>
    <scope>NUCLEOTIDE SEQUENCE [LARGE SCALE GENOMIC DNA]</scope>
    <source>
        <strain evidence="5 6">TC161</strain>
    </source>
</reference>
<evidence type="ECO:0000259" key="4">
    <source>
        <dbReference type="SMART" id="SM00822"/>
    </source>
</evidence>
<dbReference type="PRINTS" id="PR00081">
    <property type="entry name" value="GDHRDH"/>
</dbReference>
<dbReference type="EMBL" id="KV407465">
    <property type="protein sequence ID" value="KZF19662.1"/>
    <property type="molecule type" value="Genomic_DNA"/>
</dbReference>
<dbReference type="PANTHER" id="PTHR48107:SF7">
    <property type="entry name" value="RE15974P"/>
    <property type="match status" value="1"/>
</dbReference>
<evidence type="ECO:0000256" key="3">
    <source>
        <dbReference type="ARBA" id="ARBA00023002"/>
    </source>
</evidence>
<keyword evidence="3" id="KW-0560">Oxidoreductase</keyword>
<keyword evidence="2" id="KW-0521">NADP</keyword>